<name>A0ABU1V9V4_9BURK</name>
<proteinExistence type="predicted"/>
<protein>
    <recommendedName>
        <fullName evidence="3">DUF3850 domain-containing protein</fullName>
    </recommendedName>
</protein>
<evidence type="ECO:0000313" key="1">
    <source>
        <dbReference type="EMBL" id="MDR7094130.1"/>
    </source>
</evidence>
<evidence type="ECO:0000313" key="2">
    <source>
        <dbReference type="Proteomes" id="UP001265550"/>
    </source>
</evidence>
<organism evidence="1 2">
    <name type="scientific">Hydrogenophaga laconesensis</name>
    <dbReference type="NCBI Taxonomy" id="1805971"/>
    <lineage>
        <taxon>Bacteria</taxon>
        <taxon>Pseudomonadati</taxon>
        <taxon>Pseudomonadota</taxon>
        <taxon>Betaproteobacteria</taxon>
        <taxon>Burkholderiales</taxon>
        <taxon>Comamonadaceae</taxon>
        <taxon>Hydrogenophaga</taxon>
    </lineage>
</organism>
<reference evidence="1 2" key="1">
    <citation type="submission" date="2023-07" db="EMBL/GenBank/DDBJ databases">
        <title>Sorghum-associated microbial communities from plants grown in Nebraska, USA.</title>
        <authorList>
            <person name="Schachtman D."/>
        </authorList>
    </citation>
    <scope>NUCLEOTIDE SEQUENCE [LARGE SCALE GENOMIC DNA]</scope>
    <source>
        <strain evidence="1 2">BE240</strain>
    </source>
</reference>
<keyword evidence="2" id="KW-1185">Reference proteome</keyword>
<dbReference type="RefSeq" id="WP_204733161.1">
    <property type="nucleotide sequence ID" value="NZ_JAVDWE010000004.1"/>
</dbReference>
<accession>A0ABU1V9V4</accession>
<comment type="caution">
    <text evidence="1">The sequence shown here is derived from an EMBL/GenBank/DDBJ whole genome shotgun (WGS) entry which is preliminary data.</text>
</comment>
<dbReference type="Proteomes" id="UP001265550">
    <property type="component" value="Unassembled WGS sequence"/>
</dbReference>
<evidence type="ECO:0008006" key="3">
    <source>
        <dbReference type="Google" id="ProtNLM"/>
    </source>
</evidence>
<sequence length="97" mass="10855">MSKFIPAKGDFFYVEFKPWNRTVGGFLSDTVEIVKEQDRSYRGDVFTCAGRDDHALVGTRKASYASTVTFVHDEVTYYPVGPEVIEALGLSSEEPQP</sequence>
<dbReference type="EMBL" id="JAVDWE010000004">
    <property type="protein sequence ID" value="MDR7094130.1"/>
    <property type="molecule type" value="Genomic_DNA"/>
</dbReference>
<gene>
    <name evidence="1" type="ORF">J2X09_001868</name>
</gene>